<dbReference type="PROSITE" id="PS00879">
    <property type="entry name" value="ODR_DC_2_2"/>
    <property type="match status" value="1"/>
</dbReference>
<feature type="binding site" evidence="6">
    <location>
        <position position="427"/>
    </location>
    <ligand>
        <name>pyridoxal 5'-phosphate</name>
        <dbReference type="ChEBI" id="CHEBI:597326"/>
    </ligand>
</feature>
<sequence length="478" mass="51295">MPAHISGVLHAIPSPVWLPYPDDVNALMPSLWARNVRKDDDGVLQVAGHSVTDLADEYGTPTFVLDVDDFKHRARSFAEAFSRAFDRVGPGSRSYYAGKAFLCTAAAGWVAEAGLGLDACTLGELMVARQAGLDPRLVGLHGNNKSDEEIAFALDWGIGRLVVDSLAEIPRVAAAAAERGVRARVMIRVTVGVEAHTHDFIATAHEDQKFGLSLQSGDARRAADQILASDHLELIGLHSHIGSQIFEKDGFEVAAGRIIGLRAEIERDHGVSVPEVDLGGGFGIRYTSQDTPKSFERIAELLADVVARTCADHDTSVPFVSFEPGRAIAGPAMFTLYRAGTIKQVDTGSGHRCYVSVDGGMSDNVRTALYDADYSCTLANRQSSVEPTVVRVVGKHCESGDIVVRDEYLPGDVSAGDLIAVPGTGAYCRPLASNYNHVPRPGVLAVEGEDVRWVIRPESYQDMFASDPGFAPGNRNGE</sequence>
<dbReference type="Gene3D" id="3.20.20.10">
    <property type="entry name" value="Alanine racemase"/>
    <property type="match status" value="1"/>
</dbReference>
<dbReference type="EC" id="4.1.1.20" evidence="6 7"/>
<feature type="binding site" evidence="6">
    <location>
        <begin position="323"/>
        <end position="326"/>
    </location>
    <ligand>
        <name>pyridoxal 5'-phosphate</name>
        <dbReference type="ChEBI" id="CHEBI:597326"/>
    </ligand>
</feature>
<accession>A0ABP8EJF8</accession>
<keyword evidence="6" id="KW-0028">Amino-acid biosynthesis</keyword>
<dbReference type="PANTHER" id="PTHR43727:SF2">
    <property type="entry name" value="GROUP IV DECARBOXYLASE"/>
    <property type="match status" value="1"/>
</dbReference>
<keyword evidence="5 6" id="KW-0456">Lyase</keyword>
<dbReference type="PANTHER" id="PTHR43727">
    <property type="entry name" value="DIAMINOPIMELATE DECARBOXYLASE"/>
    <property type="match status" value="1"/>
</dbReference>
<dbReference type="InterPro" id="IPR000183">
    <property type="entry name" value="Orn/DAP/Arg_de-COase"/>
</dbReference>
<feature type="binding site" evidence="6">
    <location>
        <position position="326"/>
    </location>
    <ligand>
        <name>substrate</name>
    </ligand>
</feature>
<feature type="binding site" evidence="6">
    <location>
        <position position="366"/>
    </location>
    <ligand>
        <name>substrate</name>
    </ligand>
</feature>
<keyword evidence="4 6" id="KW-0457">Lysine biosynthesis</keyword>
<protein>
    <recommendedName>
        <fullName evidence="6 7">Diaminopimelate decarboxylase</fullName>
        <shortName evidence="6">DAP decarboxylase</shortName>
        <shortName evidence="6">DAPDC</shortName>
        <ecNumber evidence="6 7">4.1.1.20</ecNumber>
    </recommendedName>
</protein>
<reference evidence="12" key="1">
    <citation type="journal article" date="2019" name="Int. J. Syst. Evol. Microbiol.">
        <title>The Global Catalogue of Microorganisms (GCM) 10K type strain sequencing project: providing services to taxonomists for standard genome sequencing and annotation.</title>
        <authorList>
            <consortium name="The Broad Institute Genomics Platform"/>
            <consortium name="The Broad Institute Genome Sequencing Center for Infectious Disease"/>
            <person name="Wu L."/>
            <person name="Ma J."/>
        </authorList>
    </citation>
    <scope>NUCLEOTIDE SEQUENCE [LARGE SCALE GENOMIC DNA]</scope>
    <source>
        <strain evidence="12">JCM 17458</strain>
    </source>
</reference>
<evidence type="ECO:0000256" key="4">
    <source>
        <dbReference type="ARBA" id="ARBA00023154"/>
    </source>
</evidence>
<keyword evidence="3 6" id="KW-0663">Pyridoxal phosphate</keyword>
<comment type="similarity">
    <text evidence="6">Belongs to the Orn/Lys/Arg decarboxylase class-II family. LysA subfamily.</text>
</comment>
<dbReference type="InterPro" id="IPR009006">
    <property type="entry name" value="Ala_racemase/Decarboxylase_C"/>
</dbReference>
<comment type="pathway">
    <text evidence="6 8">Amino-acid biosynthesis; L-lysine biosynthesis via DAP pathway; L-lysine from DL-2,6-diaminopimelate: step 1/1.</text>
</comment>
<comment type="subunit">
    <text evidence="6">Homodimer.</text>
</comment>
<proteinExistence type="inferred from homology"/>
<feature type="binding site" evidence="6">
    <location>
        <position position="427"/>
    </location>
    <ligand>
        <name>substrate</name>
    </ligand>
</feature>
<dbReference type="InterPro" id="IPR022644">
    <property type="entry name" value="De-COase2_N"/>
</dbReference>
<dbReference type="CDD" id="cd06828">
    <property type="entry name" value="PLPDE_III_DapDC"/>
    <property type="match status" value="1"/>
</dbReference>
<evidence type="ECO:0000259" key="9">
    <source>
        <dbReference type="Pfam" id="PF00278"/>
    </source>
</evidence>
<comment type="cofactor">
    <cofactor evidence="1 6 8">
        <name>pyridoxal 5'-phosphate</name>
        <dbReference type="ChEBI" id="CHEBI:597326"/>
    </cofactor>
</comment>
<dbReference type="RefSeq" id="WP_236864162.1">
    <property type="nucleotide sequence ID" value="NZ_BAABAZ010000005.1"/>
</dbReference>
<feature type="domain" description="Orn/DAP/Arg decarboxylase 2 N-terminal" evidence="10">
    <location>
        <begin position="87"/>
        <end position="329"/>
    </location>
</feature>
<evidence type="ECO:0000256" key="6">
    <source>
        <dbReference type="HAMAP-Rule" id="MF_02120"/>
    </source>
</evidence>
<dbReference type="Gene3D" id="2.40.37.10">
    <property type="entry name" value="Lyase, Ornithine Decarboxylase, Chain A, domain 1"/>
    <property type="match status" value="1"/>
</dbReference>
<dbReference type="Proteomes" id="UP001501586">
    <property type="component" value="Unassembled WGS sequence"/>
</dbReference>
<feature type="binding site" evidence="6">
    <location>
        <position position="370"/>
    </location>
    <ligand>
        <name>substrate</name>
    </ligand>
</feature>
<organism evidence="11 12">
    <name type="scientific">Brevibacterium daeguense</name>
    <dbReference type="NCBI Taxonomy" id="909936"/>
    <lineage>
        <taxon>Bacteria</taxon>
        <taxon>Bacillati</taxon>
        <taxon>Actinomycetota</taxon>
        <taxon>Actinomycetes</taxon>
        <taxon>Micrococcales</taxon>
        <taxon>Brevibacteriaceae</taxon>
        <taxon>Brevibacterium</taxon>
    </lineage>
</organism>
<evidence type="ECO:0000313" key="12">
    <source>
        <dbReference type="Proteomes" id="UP001501586"/>
    </source>
</evidence>
<feature type="domain" description="Orn/DAP/Arg decarboxylase 2 C-terminal" evidence="9">
    <location>
        <begin position="348"/>
        <end position="425"/>
    </location>
</feature>
<comment type="function">
    <text evidence="6">Specifically catalyzes the decarboxylation of meso-diaminopimelate (meso-DAP) to L-lysine.</text>
</comment>
<dbReference type="InterPro" id="IPR002986">
    <property type="entry name" value="DAP_deCOOHase_LysA"/>
</dbReference>
<evidence type="ECO:0000256" key="5">
    <source>
        <dbReference type="ARBA" id="ARBA00023239"/>
    </source>
</evidence>
<dbReference type="EMBL" id="BAABAZ010000005">
    <property type="protein sequence ID" value="GAA4284040.1"/>
    <property type="molecule type" value="Genomic_DNA"/>
</dbReference>
<evidence type="ECO:0000313" key="11">
    <source>
        <dbReference type="EMBL" id="GAA4284040.1"/>
    </source>
</evidence>
<dbReference type="Pfam" id="PF02784">
    <property type="entry name" value="Orn_Arg_deC_N"/>
    <property type="match status" value="1"/>
</dbReference>
<feature type="binding site" evidence="6">
    <location>
        <position position="281"/>
    </location>
    <ligand>
        <name>pyridoxal 5'-phosphate</name>
        <dbReference type="ChEBI" id="CHEBI:597326"/>
    </ligand>
</feature>
<evidence type="ECO:0000256" key="8">
    <source>
        <dbReference type="RuleBase" id="RU003738"/>
    </source>
</evidence>
<dbReference type="Pfam" id="PF00278">
    <property type="entry name" value="Orn_DAP_Arg_deC"/>
    <property type="match status" value="1"/>
</dbReference>
<dbReference type="NCBIfam" id="TIGR01048">
    <property type="entry name" value="lysA"/>
    <property type="match status" value="1"/>
</dbReference>
<dbReference type="PRINTS" id="PR01181">
    <property type="entry name" value="DAPDCRBXLASE"/>
</dbReference>
<dbReference type="InterPro" id="IPR022657">
    <property type="entry name" value="De-COase2_CS"/>
</dbReference>
<evidence type="ECO:0000256" key="1">
    <source>
        <dbReference type="ARBA" id="ARBA00001933"/>
    </source>
</evidence>
<dbReference type="InterPro" id="IPR022643">
    <property type="entry name" value="De-COase2_C"/>
</dbReference>
<keyword evidence="2 6" id="KW-0210">Decarboxylase</keyword>
<feature type="modified residue" description="N6-(pyridoxal phosphate)lysine" evidence="6">
    <location>
        <position position="99"/>
    </location>
</feature>
<comment type="catalytic activity">
    <reaction evidence="6 8">
        <text>meso-2,6-diaminopimelate + H(+) = L-lysine + CO2</text>
        <dbReference type="Rhea" id="RHEA:15101"/>
        <dbReference type="ChEBI" id="CHEBI:15378"/>
        <dbReference type="ChEBI" id="CHEBI:16526"/>
        <dbReference type="ChEBI" id="CHEBI:32551"/>
        <dbReference type="ChEBI" id="CHEBI:57791"/>
        <dbReference type="EC" id="4.1.1.20"/>
    </reaction>
</comment>
<keyword evidence="12" id="KW-1185">Reference proteome</keyword>
<evidence type="ECO:0000256" key="3">
    <source>
        <dbReference type="ARBA" id="ARBA00022898"/>
    </source>
</evidence>
<comment type="caution">
    <text evidence="11">The sequence shown here is derived from an EMBL/GenBank/DDBJ whole genome shotgun (WGS) entry which is preliminary data.</text>
</comment>
<evidence type="ECO:0000256" key="2">
    <source>
        <dbReference type="ARBA" id="ARBA00022793"/>
    </source>
</evidence>
<dbReference type="InterPro" id="IPR029066">
    <property type="entry name" value="PLP-binding_barrel"/>
</dbReference>
<evidence type="ECO:0000256" key="7">
    <source>
        <dbReference type="NCBIfam" id="TIGR01048"/>
    </source>
</evidence>
<evidence type="ECO:0000259" key="10">
    <source>
        <dbReference type="Pfam" id="PF02784"/>
    </source>
</evidence>
<dbReference type="SUPFAM" id="SSF51419">
    <property type="entry name" value="PLP-binding barrel"/>
    <property type="match status" value="1"/>
</dbReference>
<dbReference type="SUPFAM" id="SSF50621">
    <property type="entry name" value="Alanine racemase C-terminal domain-like"/>
    <property type="match status" value="1"/>
</dbReference>
<dbReference type="PRINTS" id="PR01179">
    <property type="entry name" value="ODADCRBXLASE"/>
</dbReference>
<feature type="binding site" evidence="6">
    <location>
        <position position="398"/>
    </location>
    <ligand>
        <name>substrate</name>
    </ligand>
</feature>
<dbReference type="HAMAP" id="MF_02120">
    <property type="entry name" value="LysA"/>
    <property type="match status" value="1"/>
</dbReference>
<name>A0ABP8EJF8_9MICO</name>
<gene>
    <name evidence="6 11" type="primary">lysA</name>
    <name evidence="11" type="ORF">GCM10022261_15710</name>
</gene>